<dbReference type="PANTHER" id="PTHR45947:SF3">
    <property type="entry name" value="SULFOQUINOVOSYL TRANSFERASE SQD2"/>
    <property type="match status" value="1"/>
</dbReference>
<reference evidence="4" key="1">
    <citation type="journal article" date="2019" name="Int. J. Syst. Evol. Microbiol.">
        <title>The Global Catalogue of Microorganisms (GCM) 10K type strain sequencing project: providing services to taxonomists for standard genome sequencing and annotation.</title>
        <authorList>
            <consortium name="The Broad Institute Genomics Platform"/>
            <consortium name="The Broad Institute Genome Sequencing Center for Infectious Disease"/>
            <person name="Wu L."/>
            <person name="Ma J."/>
        </authorList>
    </citation>
    <scope>NUCLEOTIDE SEQUENCE [LARGE SCALE GENOMIC DNA]</scope>
    <source>
        <strain evidence="4">CCUG 54356</strain>
    </source>
</reference>
<feature type="domain" description="Glycosyltransferase subfamily 4-like N-terminal" evidence="2">
    <location>
        <begin position="14"/>
        <end position="159"/>
    </location>
</feature>
<comment type="caution">
    <text evidence="3">The sequence shown here is derived from an EMBL/GenBank/DDBJ whole genome shotgun (WGS) entry which is preliminary data.</text>
</comment>
<feature type="domain" description="Glycosyl transferase family 1" evidence="1">
    <location>
        <begin position="168"/>
        <end position="289"/>
    </location>
</feature>
<evidence type="ECO:0000313" key="3">
    <source>
        <dbReference type="EMBL" id="MFD1215446.1"/>
    </source>
</evidence>
<dbReference type="Proteomes" id="UP001597264">
    <property type="component" value="Unassembled WGS sequence"/>
</dbReference>
<dbReference type="EMBL" id="JBHTLR010000004">
    <property type="protein sequence ID" value="MFD1215446.1"/>
    <property type="molecule type" value="Genomic_DNA"/>
</dbReference>
<dbReference type="SUPFAM" id="SSF53756">
    <property type="entry name" value="UDP-Glycosyltransferase/glycogen phosphorylase"/>
    <property type="match status" value="1"/>
</dbReference>
<organism evidence="3 4">
    <name type="scientific">Microbulbifer celer</name>
    <dbReference type="NCBI Taxonomy" id="435905"/>
    <lineage>
        <taxon>Bacteria</taxon>
        <taxon>Pseudomonadati</taxon>
        <taxon>Pseudomonadota</taxon>
        <taxon>Gammaproteobacteria</taxon>
        <taxon>Cellvibrionales</taxon>
        <taxon>Microbulbiferaceae</taxon>
        <taxon>Microbulbifer</taxon>
    </lineage>
</organism>
<dbReference type="Pfam" id="PF13439">
    <property type="entry name" value="Glyco_transf_4"/>
    <property type="match status" value="1"/>
</dbReference>
<sequence>MHILIPVYFNAPLGGLHENVISSSRFMVSKKHRVTVVCKSGPFGDRLLAEGIGVIEADFSLPSFSSVFFAIKALHAEHPIDLVHAHPFASRQLGMMAAQVLGLPCVVTMHGKYVDALPDTIGQLDGVFTVSEGIRQYLIQEGGVAAPEKLHVIPNTPDVQLFKPARRSAKAGRKVTISLVTRLDHDKAFMLEIFYKAVAHAAERYSGRIHWQVVGQGTLQEELTQCVEQLRGDNSVSFTGWLEGEALRDAYQQSDAVIVPGRCALEAMSCGVPAIALGSKGYSGLVAPDTWQQAVYTNFGGVGDKADGYSAGAVERDLDTLMTSARNRRRLGLFGRRITQQLFNPNKAHLHLLGFYRLVVEAHKADPRAPVPRSEFLELRLRGLDVARQRPDLLVLGHRCERPETLSFAWYLFRDGEVVEKFMYRPEPQREISLPGPGRYEVRCFVQDEHKRRVSFIGAEVVLP</sequence>
<dbReference type="Pfam" id="PF00534">
    <property type="entry name" value="Glycos_transf_1"/>
    <property type="match status" value="1"/>
</dbReference>
<dbReference type="CDD" id="cd03801">
    <property type="entry name" value="GT4_PimA-like"/>
    <property type="match status" value="1"/>
</dbReference>
<protein>
    <submittedName>
        <fullName evidence="3">Glycosyltransferase family 4 protein</fullName>
    </submittedName>
</protein>
<name>A0ABW3U663_9GAMM</name>
<evidence type="ECO:0000259" key="1">
    <source>
        <dbReference type="Pfam" id="PF00534"/>
    </source>
</evidence>
<dbReference type="RefSeq" id="WP_230437809.1">
    <property type="nucleotide sequence ID" value="NZ_CP087715.1"/>
</dbReference>
<dbReference type="InterPro" id="IPR001296">
    <property type="entry name" value="Glyco_trans_1"/>
</dbReference>
<keyword evidence="4" id="KW-1185">Reference proteome</keyword>
<evidence type="ECO:0000259" key="2">
    <source>
        <dbReference type="Pfam" id="PF13439"/>
    </source>
</evidence>
<dbReference type="PANTHER" id="PTHR45947">
    <property type="entry name" value="SULFOQUINOVOSYL TRANSFERASE SQD2"/>
    <property type="match status" value="1"/>
</dbReference>
<dbReference type="Gene3D" id="3.40.50.2000">
    <property type="entry name" value="Glycogen Phosphorylase B"/>
    <property type="match status" value="2"/>
</dbReference>
<accession>A0ABW3U663</accession>
<dbReference type="InterPro" id="IPR028098">
    <property type="entry name" value="Glyco_trans_4-like_N"/>
</dbReference>
<proteinExistence type="predicted"/>
<evidence type="ECO:0000313" key="4">
    <source>
        <dbReference type="Proteomes" id="UP001597264"/>
    </source>
</evidence>
<dbReference type="InterPro" id="IPR050194">
    <property type="entry name" value="Glycosyltransferase_grp1"/>
</dbReference>
<gene>
    <name evidence="3" type="ORF">ACFQ2X_02440</name>
</gene>